<evidence type="ECO:0000313" key="8">
    <source>
        <dbReference type="EMBL" id="MBY4797228.1"/>
    </source>
</evidence>
<evidence type="ECO:0000313" key="9">
    <source>
        <dbReference type="Proteomes" id="UP000700908"/>
    </source>
</evidence>
<evidence type="ECO:0000256" key="5">
    <source>
        <dbReference type="ARBA" id="ARBA00023136"/>
    </source>
</evidence>
<keyword evidence="5 6" id="KW-0472">Membrane</keyword>
<dbReference type="Proteomes" id="UP000700908">
    <property type="component" value="Unassembled WGS sequence"/>
</dbReference>
<accession>A0ABS7MJM1</accession>
<evidence type="ECO:0000256" key="1">
    <source>
        <dbReference type="ARBA" id="ARBA00004651"/>
    </source>
</evidence>
<evidence type="ECO:0000256" key="4">
    <source>
        <dbReference type="ARBA" id="ARBA00022989"/>
    </source>
</evidence>
<evidence type="ECO:0000256" key="3">
    <source>
        <dbReference type="ARBA" id="ARBA00022692"/>
    </source>
</evidence>
<dbReference type="InterPro" id="IPR018076">
    <property type="entry name" value="T2SS_GspF_dom"/>
</dbReference>
<reference evidence="8 9" key="1">
    <citation type="submission" date="2021-08" db="EMBL/GenBank/DDBJ databases">
        <title>Collinsella faecalis sp. nov. isolated from swine faeces.</title>
        <authorList>
            <person name="Oh B.S."/>
            <person name="Lee J.H."/>
        </authorList>
    </citation>
    <scope>NUCLEOTIDE SEQUENCE [LARGE SCALE GENOMIC DNA]</scope>
    <source>
        <strain evidence="8 9">AGMB00827</strain>
    </source>
</reference>
<proteinExistence type="predicted"/>
<dbReference type="EMBL" id="JAIMFO010000004">
    <property type="protein sequence ID" value="MBY4797228.1"/>
    <property type="molecule type" value="Genomic_DNA"/>
</dbReference>
<comment type="caution">
    <text evidence="8">The sequence shown here is derived from an EMBL/GenBank/DDBJ whole genome shotgun (WGS) entry which is preliminary data.</text>
</comment>
<dbReference type="PANTHER" id="PTHR35007">
    <property type="entry name" value="INTEGRAL MEMBRANE PROTEIN-RELATED"/>
    <property type="match status" value="1"/>
</dbReference>
<feature type="domain" description="Type II secretion system protein GspF" evidence="7">
    <location>
        <begin position="72"/>
        <end position="198"/>
    </location>
</feature>
<evidence type="ECO:0000256" key="2">
    <source>
        <dbReference type="ARBA" id="ARBA00022475"/>
    </source>
</evidence>
<protein>
    <submittedName>
        <fullName evidence="8">Type II secretion system F family protein</fullName>
    </submittedName>
</protein>
<keyword evidence="3 6" id="KW-0812">Transmembrane</keyword>
<feature type="transmembrane region" description="Helical" evidence="6">
    <location>
        <begin position="181"/>
        <end position="204"/>
    </location>
</feature>
<keyword evidence="9" id="KW-1185">Reference proteome</keyword>
<organism evidence="8 9">
    <name type="scientific">Collinsella ureilytica</name>
    <dbReference type="NCBI Taxonomy" id="2869515"/>
    <lineage>
        <taxon>Bacteria</taxon>
        <taxon>Bacillati</taxon>
        <taxon>Actinomycetota</taxon>
        <taxon>Coriobacteriia</taxon>
        <taxon>Coriobacteriales</taxon>
        <taxon>Coriobacteriaceae</taxon>
        <taxon>Collinsella</taxon>
    </lineage>
</organism>
<gene>
    <name evidence="8" type="ORF">K6V98_02460</name>
</gene>
<evidence type="ECO:0000259" key="7">
    <source>
        <dbReference type="Pfam" id="PF00482"/>
    </source>
</evidence>
<comment type="subcellular location">
    <subcellularLocation>
        <location evidence="1">Cell membrane</location>
        <topology evidence="1">Multi-pass membrane protein</topology>
    </subcellularLocation>
</comment>
<dbReference type="PANTHER" id="PTHR35007:SF2">
    <property type="entry name" value="PILUS ASSEMBLE PROTEIN"/>
    <property type="match status" value="1"/>
</dbReference>
<name>A0ABS7MJM1_9ACTN</name>
<keyword evidence="4 6" id="KW-1133">Transmembrane helix</keyword>
<dbReference type="Pfam" id="PF00482">
    <property type="entry name" value="T2SSF"/>
    <property type="match status" value="1"/>
</dbReference>
<keyword evidence="2" id="KW-1003">Cell membrane</keyword>
<evidence type="ECO:0000256" key="6">
    <source>
        <dbReference type="SAM" id="Phobius"/>
    </source>
</evidence>
<sequence>MVMSLAALMVVACTGFTWRLTGGDGVELMGAVRHLGQQLHRFALPIFERLHTLAGGHARASAPGLADVTEMIDVLQLGLRAGLSFDAALEVFCAERKSVLARLMAEAKLSWQMGLTTREEALHQVAVQAGVKALEPFAAAIGRSLHLGAPLAETLAAQGKECRAAHRSEVERQIERAPVKLLIPTGTLILPALLLSILGPLFAAGGMK</sequence>